<evidence type="ECO:0000256" key="1">
    <source>
        <dbReference type="SAM" id="SignalP"/>
    </source>
</evidence>
<gene>
    <name evidence="2" type="ORF">NX780_11675</name>
</gene>
<keyword evidence="1" id="KW-0732">Signal</keyword>
<feature type="signal peptide" evidence="1">
    <location>
        <begin position="1"/>
        <end position="19"/>
    </location>
</feature>
<organism evidence="2 3">
    <name type="scientific">Massilia agri</name>
    <dbReference type="NCBI Taxonomy" id="1886785"/>
    <lineage>
        <taxon>Bacteria</taxon>
        <taxon>Pseudomonadati</taxon>
        <taxon>Pseudomonadota</taxon>
        <taxon>Betaproteobacteria</taxon>
        <taxon>Burkholderiales</taxon>
        <taxon>Oxalobacteraceae</taxon>
        <taxon>Telluria group</taxon>
        <taxon>Massilia</taxon>
    </lineage>
</organism>
<sequence>MKQTAAFLITLLVAASASACPVSKALVERYGISDGGFLSPPPLATSRAAPSLFRIALPKSGLVSDGFAHTLFVDRQANRAWIRRTGGLAGVEEWYGPVDVKADSLAECGDGAREGGEQLLVVMKDAGEADGRRQPGTP</sequence>
<dbReference type="EMBL" id="JANUHA010000006">
    <property type="protein sequence ID" value="MCS0597003.1"/>
    <property type="molecule type" value="Genomic_DNA"/>
</dbReference>
<name>A0ABT2AMN9_9BURK</name>
<evidence type="ECO:0000313" key="3">
    <source>
        <dbReference type="Proteomes" id="UP001206572"/>
    </source>
</evidence>
<dbReference type="Proteomes" id="UP001206572">
    <property type="component" value="Unassembled WGS sequence"/>
</dbReference>
<accession>A0ABT2AMN9</accession>
<dbReference type="PROSITE" id="PS51257">
    <property type="entry name" value="PROKAR_LIPOPROTEIN"/>
    <property type="match status" value="1"/>
</dbReference>
<reference evidence="2 3" key="1">
    <citation type="submission" date="2022-08" db="EMBL/GenBank/DDBJ databases">
        <title>Reclassification of Massilia species as members of the genera Telluria, Duganella, Pseudoduganella, Mokoshia gen. nov. and Zemynaea gen. nov. using orthogonal and non-orthogonal genome-based approaches.</title>
        <authorList>
            <person name="Bowman J.P."/>
        </authorList>
    </citation>
    <scope>NUCLEOTIDE SEQUENCE [LARGE SCALE GENOMIC DNA]</scope>
    <source>
        <strain evidence="2 3">JCM 31661</strain>
    </source>
</reference>
<protein>
    <recommendedName>
        <fullName evidence="4">Lipoprotein</fullName>
    </recommendedName>
</protein>
<comment type="caution">
    <text evidence="2">The sequence shown here is derived from an EMBL/GenBank/DDBJ whole genome shotgun (WGS) entry which is preliminary data.</text>
</comment>
<evidence type="ECO:0000313" key="2">
    <source>
        <dbReference type="EMBL" id="MCS0597003.1"/>
    </source>
</evidence>
<proteinExistence type="predicted"/>
<evidence type="ECO:0008006" key="4">
    <source>
        <dbReference type="Google" id="ProtNLM"/>
    </source>
</evidence>
<keyword evidence="3" id="KW-1185">Reference proteome</keyword>
<feature type="chain" id="PRO_5045214208" description="Lipoprotein" evidence="1">
    <location>
        <begin position="20"/>
        <end position="138"/>
    </location>
</feature>
<dbReference type="RefSeq" id="WP_258828025.1">
    <property type="nucleotide sequence ID" value="NZ_JANUHA010000006.1"/>
</dbReference>